<dbReference type="Proteomes" id="UP000230423">
    <property type="component" value="Unassembled WGS sequence"/>
</dbReference>
<evidence type="ECO:0000256" key="1">
    <source>
        <dbReference type="SAM" id="MobiDB-lite"/>
    </source>
</evidence>
<evidence type="ECO:0000313" key="2">
    <source>
        <dbReference type="EMBL" id="PIO61390.1"/>
    </source>
</evidence>
<dbReference type="SUPFAM" id="SSF56219">
    <property type="entry name" value="DNase I-like"/>
    <property type="match status" value="1"/>
</dbReference>
<dbReference type="InterPro" id="IPR036691">
    <property type="entry name" value="Endo/exonu/phosph_ase_sf"/>
</dbReference>
<dbReference type="AlphaFoldDB" id="A0A2G9TVX2"/>
<name>A0A2G9TVX2_TELCI</name>
<evidence type="ECO:0000313" key="3">
    <source>
        <dbReference type="Proteomes" id="UP000230423"/>
    </source>
</evidence>
<accession>A0A2G9TVX2</accession>
<keyword evidence="3" id="KW-1185">Reference proteome</keyword>
<feature type="compositionally biased region" description="Basic and acidic residues" evidence="1">
    <location>
        <begin position="184"/>
        <end position="197"/>
    </location>
</feature>
<organism evidence="2 3">
    <name type="scientific">Teladorsagia circumcincta</name>
    <name type="common">Brown stomach worm</name>
    <name type="synonym">Ostertagia circumcincta</name>
    <dbReference type="NCBI Taxonomy" id="45464"/>
    <lineage>
        <taxon>Eukaryota</taxon>
        <taxon>Metazoa</taxon>
        <taxon>Ecdysozoa</taxon>
        <taxon>Nematoda</taxon>
        <taxon>Chromadorea</taxon>
        <taxon>Rhabditida</taxon>
        <taxon>Rhabditina</taxon>
        <taxon>Rhabditomorpha</taxon>
        <taxon>Strongyloidea</taxon>
        <taxon>Trichostrongylidae</taxon>
        <taxon>Teladorsagia</taxon>
    </lineage>
</organism>
<reference evidence="2 3" key="1">
    <citation type="submission" date="2015-09" db="EMBL/GenBank/DDBJ databases">
        <title>Draft genome of the parasitic nematode Teladorsagia circumcincta isolate WARC Sus (inbred).</title>
        <authorList>
            <person name="Mitreva M."/>
        </authorList>
    </citation>
    <scope>NUCLEOTIDE SEQUENCE [LARGE SCALE GENOMIC DNA]</scope>
    <source>
        <strain evidence="2 3">S</strain>
    </source>
</reference>
<dbReference type="Gene3D" id="3.60.10.10">
    <property type="entry name" value="Endonuclease/exonuclease/phosphatase"/>
    <property type="match status" value="1"/>
</dbReference>
<gene>
    <name evidence="2" type="ORF">TELCIR_17088</name>
</gene>
<feature type="region of interest" description="Disordered" evidence="1">
    <location>
        <begin position="184"/>
        <end position="203"/>
    </location>
</feature>
<sequence length="203" mass="23095">VSLFREIPTNRSCIDNNVVHNFCLCMEPEPKKSRSKIDRSTMLRSLKRYLRRHRCVKRSSVQCHEEGAKTREIGEGVKLYYNGEETKRNGVAIAVAESLKDHVSAVNRISDRIMAVRIDTKEGYWTVISVYAPQAGYPEDEKDEFYLRLDVAIRSIPDGDYLTIADCPDPVEGTRTTSAIVWARSKEATRPSDKNNDGLRSAR</sequence>
<dbReference type="EMBL" id="KZ353693">
    <property type="protein sequence ID" value="PIO61390.1"/>
    <property type="molecule type" value="Genomic_DNA"/>
</dbReference>
<proteinExistence type="predicted"/>
<feature type="non-terminal residue" evidence="2">
    <location>
        <position position="1"/>
    </location>
</feature>
<protein>
    <submittedName>
        <fullName evidence="2">Uncharacterized protein</fullName>
    </submittedName>
</protein>
<dbReference type="OrthoDB" id="760868at2759"/>